<keyword evidence="1" id="KW-0479">Metal-binding</keyword>
<feature type="compositionally biased region" description="Basic and acidic residues" evidence="2">
    <location>
        <begin position="88"/>
        <end position="146"/>
    </location>
</feature>
<dbReference type="PANTHER" id="PTHR33223:SF6">
    <property type="entry name" value="CCHC-TYPE DOMAIN-CONTAINING PROTEIN"/>
    <property type="match status" value="1"/>
</dbReference>
<feature type="region of interest" description="Disordered" evidence="2">
    <location>
        <begin position="1"/>
        <end position="161"/>
    </location>
</feature>
<evidence type="ECO:0000313" key="4">
    <source>
        <dbReference type="Proteomes" id="UP000322000"/>
    </source>
</evidence>
<dbReference type="OrthoDB" id="8026949at2759"/>
<dbReference type="GeneID" id="113503131"/>
<dbReference type="SUPFAM" id="SSF57756">
    <property type="entry name" value="Retrovirus zinc finger-like domains"/>
    <property type="match status" value="1"/>
</dbReference>
<feature type="compositionally biased region" description="Basic and acidic residues" evidence="2">
    <location>
        <begin position="39"/>
        <end position="71"/>
    </location>
</feature>
<name>A0A7E5WKV4_TRINI</name>
<keyword evidence="1" id="KW-0862">Zinc</keyword>
<dbReference type="InterPro" id="IPR001878">
    <property type="entry name" value="Znf_CCHC"/>
</dbReference>
<protein>
    <submittedName>
        <fullName evidence="5">Uncharacterized protein LOC113503131</fullName>
    </submittedName>
</protein>
<feature type="domain" description="CCHC-type" evidence="3">
    <location>
        <begin position="389"/>
        <end position="404"/>
    </location>
</feature>
<dbReference type="RefSeq" id="XP_026740751.1">
    <property type="nucleotide sequence ID" value="XM_026884950.1"/>
</dbReference>
<dbReference type="GO" id="GO:0003676">
    <property type="term" value="F:nucleic acid binding"/>
    <property type="evidence" value="ECO:0007669"/>
    <property type="project" value="InterPro"/>
</dbReference>
<proteinExistence type="predicted"/>
<dbReference type="GO" id="GO:0008270">
    <property type="term" value="F:zinc ion binding"/>
    <property type="evidence" value="ECO:0007669"/>
    <property type="project" value="UniProtKB-KW"/>
</dbReference>
<feature type="compositionally biased region" description="Basic residues" evidence="2">
    <location>
        <begin position="25"/>
        <end position="35"/>
    </location>
</feature>
<dbReference type="KEGG" id="tnl:113503131"/>
<dbReference type="AlphaFoldDB" id="A0A7E5WKV4"/>
<sequence>MDLSKGRKDDHRRLTTPHREQSGVRRSRSRSRRSSGNRSLREREQDLERQRQRLHRMEHVLQGERDAELRMSRTKQQLRMSHRSPRANSDHREQRGDSERRGWRREDSVRRELRRDDYERRQHDADYEPRQSDRRPSRHQQRDQQGRDASVGRRSRSCSPSFSTRDIYKIIQSFKNDKSSQSFEQKAHLNNKLDYKNILPEFDPSTKNQRMDVWLKKVNECASVYGWDERTTIHFSMQKLQGLAKTWYQSLTTILYSWTEWQDKLLKAFPCEQNYGQSLEDMLRRRSRFSEPIENYFYEKLALLNQCEISGKRAVDCIIHGLTDRTAKSSALALRCSEPDQLLQFLLSNKDNFNQNTVRNKTSDHSSSADTNQQNRTNSTAGGNSSLFCYNCKEKGHPYLNCPKPILKFVNQNPKIQLQN</sequence>
<dbReference type="InParanoid" id="A0A7E5WKV4"/>
<feature type="region of interest" description="Disordered" evidence="2">
    <location>
        <begin position="356"/>
        <end position="380"/>
    </location>
</feature>
<gene>
    <name evidence="5" type="primary">LOC113503131</name>
</gene>
<evidence type="ECO:0000256" key="2">
    <source>
        <dbReference type="SAM" id="MobiDB-lite"/>
    </source>
</evidence>
<keyword evidence="4" id="KW-1185">Reference proteome</keyword>
<dbReference type="PROSITE" id="PS50158">
    <property type="entry name" value="ZF_CCHC"/>
    <property type="match status" value="1"/>
</dbReference>
<evidence type="ECO:0000313" key="5">
    <source>
        <dbReference type="RefSeq" id="XP_026740751.1"/>
    </source>
</evidence>
<evidence type="ECO:0000256" key="1">
    <source>
        <dbReference type="PROSITE-ProRule" id="PRU00047"/>
    </source>
</evidence>
<dbReference type="Proteomes" id="UP000322000">
    <property type="component" value="Chromosome 18"/>
</dbReference>
<accession>A0A7E5WKV4</accession>
<reference evidence="5" key="1">
    <citation type="submission" date="2025-08" db="UniProtKB">
        <authorList>
            <consortium name="RefSeq"/>
        </authorList>
    </citation>
    <scope>IDENTIFICATION</scope>
</reference>
<feature type="compositionally biased region" description="Basic and acidic residues" evidence="2">
    <location>
        <begin position="1"/>
        <end position="23"/>
    </location>
</feature>
<organism evidence="4 5">
    <name type="scientific">Trichoplusia ni</name>
    <name type="common">Cabbage looper</name>
    <dbReference type="NCBI Taxonomy" id="7111"/>
    <lineage>
        <taxon>Eukaryota</taxon>
        <taxon>Metazoa</taxon>
        <taxon>Ecdysozoa</taxon>
        <taxon>Arthropoda</taxon>
        <taxon>Hexapoda</taxon>
        <taxon>Insecta</taxon>
        <taxon>Pterygota</taxon>
        <taxon>Neoptera</taxon>
        <taxon>Endopterygota</taxon>
        <taxon>Lepidoptera</taxon>
        <taxon>Glossata</taxon>
        <taxon>Ditrysia</taxon>
        <taxon>Noctuoidea</taxon>
        <taxon>Noctuidae</taxon>
        <taxon>Plusiinae</taxon>
        <taxon>Trichoplusia</taxon>
    </lineage>
</organism>
<dbReference type="PANTHER" id="PTHR33223">
    <property type="entry name" value="CCHC-TYPE DOMAIN-CONTAINING PROTEIN"/>
    <property type="match status" value="1"/>
</dbReference>
<evidence type="ECO:0000259" key="3">
    <source>
        <dbReference type="PROSITE" id="PS50158"/>
    </source>
</evidence>
<dbReference type="InterPro" id="IPR036875">
    <property type="entry name" value="Znf_CCHC_sf"/>
</dbReference>
<keyword evidence="1" id="KW-0863">Zinc-finger</keyword>